<dbReference type="Proteomes" id="UP000237000">
    <property type="component" value="Unassembled WGS sequence"/>
</dbReference>
<evidence type="ECO:0000313" key="4">
    <source>
        <dbReference type="EMBL" id="PON63402.1"/>
    </source>
</evidence>
<protein>
    <submittedName>
        <fullName evidence="4">Arylacetamide deacetylase</fullName>
    </submittedName>
</protein>
<feature type="non-terminal residue" evidence="4">
    <location>
        <position position="1"/>
    </location>
</feature>
<name>A0A2P5CQW4_TREOI</name>
<organism evidence="4 5">
    <name type="scientific">Trema orientale</name>
    <name type="common">Charcoal tree</name>
    <name type="synonym">Celtis orientalis</name>
    <dbReference type="NCBI Taxonomy" id="63057"/>
    <lineage>
        <taxon>Eukaryota</taxon>
        <taxon>Viridiplantae</taxon>
        <taxon>Streptophyta</taxon>
        <taxon>Embryophyta</taxon>
        <taxon>Tracheophyta</taxon>
        <taxon>Spermatophyta</taxon>
        <taxon>Magnoliopsida</taxon>
        <taxon>eudicotyledons</taxon>
        <taxon>Gunneridae</taxon>
        <taxon>Pentapetalae</taxon>
        <taxon>rosids</taxon>
        <taxon>fabids</taxon>
        <taxon>Rosales</taxon>
        <taxon>Cannabaceae</taxon>
        <taxon>Trema</taxon>
    </lineage>
</organism>
<dbReference type="STRING" id="63057.A0A2P5CQW4"/>
<feature type="domain" description="Alpha/beta hydrolase fold-3" evidence="3">
    <location>
        <begin position="88"/>
        <end position="310"/>
    </location>
</feature>
<dbReference type="SUPFAM" id="SSF53474">
    <property type="entry name" value="alpha/beta-Hydrolases"/>
    <property type="match status" value="1"/>
</dbReference>
<dbReference type="PROSITE" id="PS01174">
    <property type="entry name" value="LIPASE_GDXG_SER"/>
    <property type="match status" value="1"/>
</dbReference>
<dbReference type="EMBL" id="JXTC01000337">
    <property type="protein sequence ID" value="PON63402.1"/>
    <property type="molecule type" value="Genomic_DNA"/>
</dbReference>
<dbReference type="InterPro" id="IPR033140">
    <property type="entry name" value="Lipase_GDXG_put_SER_AS"/>
</dbReference>
<dbReference type="PANTHER" id="PTHR23024">
    <property type="entry name" value="ARYLACETAMIDE DEACETYLASE"/>
    <property type="match status" value="1"/>
</dbReference>
<evidence type="ECO:0000256" key="1">
    <source>
        <dbReference type="ARBA" id="ARBA00010515"/>
    </source>
</evidence>
<reference evidence="5" key="1">
    <citation type="submission" date="2016-06" db="EMBL/GenBank/DDBJ databases">
        <title>Parallel loss of symbiosis genes in relatives of nitrogen-fixing non-legume Parasponia.</title>
        <authorList>
            <person name="Van Velzen R."/>
            <person name="Holmer R."/>
            <person name="Bu F."/>
            <person name="Rutten L."/>
            <person name="Van Zeijl A."/>
            <person name="Liu W."/>
            <person name="Santuari L."/>
            <person name="Cao Q."/>
            <person name="Sharma T."/>
            <person name="Shen D."/>
            <person name="Roswanjaya Y."/>
            <person name="Wardhani T."/>
            <person name="Kalhor M.S."/>
            <person name="Jansen J."/>
            <person name="Van den Hoogen J."/>
            <person name="Gungor B."/>
            <person name="Hartog M."/>
            <person name="Hontelez J."/>
            <person name="Verver J."/>
            <person name="Yang W.-C."/>
            <person name="Schijlen E."/>
            <person name="Repin R."/>
            <person name="Schilthuizen M."/>
            <person name="Schranz E."/>
            <person name="Heidstra R."/>
            <person name="Miyata K."/>
            <person name="Fedorova E."/>
            <person name="Kohlen W."/>
            <person name="Bisseling T."/>
            <person name="Smit S."/>
            <person name="Geurts R."/>
        </authorList>
    </citation>
    <scope>NUCLEOTIDE SEQUENCE [LARGE SCALE GENOMIC DNA]</scope>
    <source>
        <strain evidence="5">cv. RG33-2</strain>
    </source>
</reference>
<dbReference type="InterPro" id="IPR050466">
    <property type="entry name" value="Carboxylest/Gibb_receptor"/>
</dbReference>
<feature type="active site" evidence="2">
    <location>
        <position position="176"/>
    </location>
</feature>
<dbReference type="InParanoid" id="A0A2P5CQW4"/>
<dbReference type="InterPro" id="IPR029058">
    <property type="entry name" value="AB_hydrolase_fold"/>
</dbReference>
<keyword evidence="5" id="KW-1185">Reference proteome</keyword>
<comment type="caution">
    <text evidence="4">The sequence shown here is derived from an EMBL/GenBank/DDBJ whole genome shotgun (WGS) entry which is preliminary data.</text>
</comment>
<evidence type="ECO:0000259" key="3">
    <source>
        <dbReference type="Pfam" id="PF07859"/>
    </source>
</evidence>
<dbReference type="PANTHER" id="PTHR23024:SF467">
    <property type="entry name" value="CARBOXYLESTERASE 12-RELATED"/>
    <property type="match status" value="1"/>
</dbReference>
<dbReference type="GO" id="GO:0016787">
    <property type="term" value="F:hydrolase activity"/>
    <property type="evidence" value="ECO:0007669"/>
    <property type="project" value="InterPro"/>
</dbReference>
<dbReference type="FunCoup" id="A0A2P5CQW4">
    <property type="interactions" value="314"/>
</dbReference>
<comment type="similarity">
    <text evidence="1">Belongs to the 'GDXG' lipolytic enzyme family.</text>
</comment>
<accession>A0A2P5CQW4</accession>
<proteinExistence type="inferred from homology"/>
<dbReference type="OrthoDB" id="408631at2759"/>
<dbReference type="Pfam" id="PF07859">
    <property type="entry name" value="Abhydrolase_3"/>
    <property type="match status" value="1"/>
</dbReference>
<sequence>ISDYNLISLKFQSNMENELAHHISSLIKVYRDGRVERLTGTSTVPSSLDPKTGVHSNDVVISPETGVSARVYLPNPDSVDPTRKLPLLVYFHGGGFCIGTAASPTYHNYLNALSAHGNVVVFSVDYRLAPEHPIPAAYDDSWAALKWAAAHSDGNGPEEWLSSRVDFRRVFLAGDSAGANIAHHVALRAGLEGLAGVDLRGAVLVHPYFWGKDPIGAEAAIIAAAGGRARAEMIWLLVHPSSELGTDDPYLNPDKDPNVGKMGCGRVLVCVAEKDRLKDRGWFYGEVLRKSGWEGSIEVVEAKGEDHVFHLFNPTCDNARDMMNKICNFINQDIE</sequence>
<dbReference type="ESTHER" id="treoi-a0a2p5cqw4">
    <property type="family name" value="Plant_carboxylesterase"/>
</dbReference>
<dbReference type="AlphaFoldDB" id="A0A2P5CQW4"/>
<evidence type="ECO:0000256" key="2">
    <source>
        <dbReference type="PROSITE-ProRule" id="PRU10038"/>
    </source>
</evidence>
<dbReference type="Gene3D" id="3.40.50.1820">
    <property type="entry name" value="alpha/beta hydrolase"/>
    <property type="match status" value="1"/>
</dbReference>
<gene>
    <name evidence="4" type="ORF">TorRG33x02_276460</name>
</gene>
<dbReference type="InterPro" id="IPR013094">
    <property type="entry name" value="AB_hydrolase_3"/>
</dbReference>
<evidence type="ECO:0000313" key="5">
    <source>
        <dbReference type="Proteomes" id="UP000237000"/>
    </source>
</evidence>